<accession>A0A2W2CBJ4</accession>
<dbReference type="GO" id="GO:0004407">
    <property type="term" value="F:histone deacetylase activity"/>
    <property type="evidence" value="ECO:0007669"/>
    <property type="project" value="TreeGrafter"/>
</dbReference>
<keyword evidence="5" id="KW-0862">Zinc</keyword>
<protein>
    <submittedName>
        <fullName evidence="7">Histone deacetylase family protein</fullName>
    </submittedName>
</protein>
<dbReference type="PANTHER" id="PTHR10625:SF17">
    <property type="entry name" value="HISTONE DEACETYLASE 8"/>
    <property type="match status" value="1"/>
</dbReference>
<evidence type="ECO:0000256" key="3">
    <source>
        <dbReference type="ARBA" id="ARBA00022723"/>
    </source>
</evidence>
<feature type="domain" description="Histone deacetylase" evidence="6">
    <location>
        <begin position="27"/>
        <end position="338"/>
    </location>
</feature>
<evidence type="ECO:0000256" key="1">
    <source>
        <dbReference type="ARBA" id="ARBA00001947"/>
    </source>
</evidence>
<evidence type="ECO:0000313" key="8">
    <source>
        <dbReference type="Proteomes" id="UP000248795"/>
    </source>
</evidence>
<gene>
    <name evidence="7" type="ORF">DK847_09615</name>
</gene>
<reference evidence="8" key="1">
    <citation type="submission" date="2018-06" db="EMBL/GenBank/DDBJ databases">
        <title>Aestuariibacter litoralis strain KCTC 52945T.</title>
        <authorList>
            <person name="Li X."/>
            <person name="Salam N."/>
            <person name="Li J.-L."/>
            <person name="Chen Y.-M."/>
            <person name="Yang Z.-W."/>
            <person name="Zhang L.-Y."/>
            <person name="Han M.-X."/>
            <person name="Xiao M."/>
            <person name="Li W.-J."/>
        </authorList>
    </citation>
    <scope>NUCLEOTIDE SEQUENCE [LARGE SCALE GENOMIC DNA]</scope>
    <source>
        <strain evidence="8">KCTC 52945</strain>
    </source>
</reference>
<dbReference type="PRINTS" id="PR01270">
    <property type="entry name" value="HDASUPER"/>
</dbReference>
<proteinExistence type="inferred from homology"/>
<dbReference type="Pfam" id="PF00850">
    <property type="entry name" value="Hist_deacetyl"/>
    <property type="match status" value="1"/>
</dbReference>
<keyword evidence="8" id="KW-1185">Reference proteome</keyword>
<keyword evidence="3" id="KW-0479">Metal-binding</keyword>
<dbReference type="EMBL" id="QKVK01000003">
    <property type="protein sequence ID" value="PZF77553.1"/>
    <property type="molecule type" value="Genomic_DNA"/>
</dbReference>
<dbReference type="InterPro" id="IPR023696">
    <property type="entry name" value="Ureohydrolase_dom_sf"/>
</dbReference>
<dbReference type="GO" id="GO:0016787">
    <property type="term" value="F:hydrolase activity"/>
    <property type="evidence" value="ECO:0007669"/>
    <property type="project" value="UniProtKB-KW"/>
</dbReference>
<dbReference type="GO" id="GO:0040029">
    <property type="term" value="P:epigenetic regulation of gene expression"/>
    <property type="evidence" value="ECO:0007669"/>
    <property type="project" value="TreeGrafter"/>
</dbReference>
<organism evidence="7 8">
    <name type="scientific">Aestuariivirga litoralis</name>
    <dbReference type="NCBI Taxonomy" id="2650924"/>
    <lineage>
        <taxon>Bacteria</taxon>
        <taxon>Pseudomonadati</taxon>
        <taxon>Pseudomonadota</taxon>
        <taxon>Alphaproteobacteria</taxon>
        <taxon>Hyphomicrobiales</taxon>
        <taxon>Aestuariivirgaceae</taxon>
        <taxon>Aestuariivirga</taxon>
    </lineage>
</organism>
<keyword evidence="4" id="KW-0378">Hydrolase</keyword>
<dbReference type="InterPro" id="IPR000286">
    <property type="entry name" value="HDACs"/>
</dbReference>
<evidence type="ECO:0000259" key="6">
    <source>
        <dbReference type="Pfam" id="PF00850"/>
    </source>
</evidence>
<dbReference type="AlphaFoldDB" id="A0A2W2CBJ4"/>
<evidence type="ECO:0000256" key="4">
    <source>
        <dbReference type="ARBA" id="ARBA00022801"/>
    </source>
</evidence>
<dbReference type="Proteomes" id="UP000248795">
    <property type="component" value="Unassembled WGS sequence"/>
</dbReference>
<evidence type="ECO:0000313" key="7">
    <source>
        <dbReference type="EMBL" id="PZF77553.1"/>
    </source>
</evidence>
<dbReference type="Gene3D" id="3.40.800.20">
    <property type="entry name" value="Histone deacetylase domain"/>
    <property type="match status" value="1"/>
</dbReference>
<dbReference type="GO" id="GO:0046872">
    <property type="term" value="F:metal ion binding"/>
    <property type="evidence" value="ECO:0007669"/>
    <property type="project" value="UniProtKB-KW"/>
</dbReference>
<dbReference type="InterPro" id="IPR037138">
    <property type="entry name" value="His_deacetylse_dom_sf"/>
</dbReference>
<evidence type="ECO:0000256" key="5">
    <source>
        <dbReference type="ARBA" id="ARBA00022833"/>
    </source>
</evidence>
<dbReference type="PANTHER" id="PTHR10625">
    <property type="entry name" value="HISTONE DEACETYLASE HDAC1-RELATED"/>
    <property type="match status" value="1"/>
</dbReference>
<dbReference type="CDD" id="cd10001">
    <property type="entry name" value="HDAC_classII_APAH"/>
    <property type="match status" value="1"/>
</dbReference>
<evidence type="ECO:0000256" key="2">
    <source>
        <dbReference type="ARBA" id="ARBA00005947"/>
    </source>
</evidence>
<comment type="cofactor">
    <cofactor evidence="1">
        <name>Zn(2+)</name>
        <dbReference type="ChEBI" id="CHEBI:29105"/>
    </cofactor>
</comment>
<dbReference type="SUPFAM" id="SSF52768">
    <property type="entry name" value="Arginase/deacetylase"/>
    <property type="match status" value="1"/>
</dbReference>
<dbReference type="RefSeq" id="WP_111198080.1">
    <property type="nucleotide sequence ID" value="NZ_QKVK01000003.1"/>
</dbReference>
<sequence>MRIFHSDEHRGHAGAKEMRYDELIPMCESPDRIDTILAALREQGHRDVMQASRFDLAPVLRVHTPGFVDFLQRCWPLWEAEFGPRGFATAYMFGMRGMDQVPNGSVHSMLSCYTFDVCVPFVAGTWAAIRSAVDVTLSAAQHVADGADAAFALCRPPGHHASADLAGGYCYVNNAAVAAQKLLDGGASRIAILDVDYHHGNGTQSIFYDRDDVLYASLHATPEREYPFLLGYARETGKGRGEGFNFNQPLPLGTRIDAYRPALATALARVRAHAPDVLVVSLGVDSYIRDPVGGFALESDDFPTIGADIAALGLPTLFVMEGGYAIAELGVNTANVITGFAQARG</sequence>
<comment type="caution">
    <text evidence="7">The sequence shown here is derived from an EMBL/GenBank/DDBJ whole genome shotgun (WGS) entry which is preliminary data.</text>
</comment>
<dbReference type="InterPro" id="IPR023801">
    <property type="entry name" value="His_deacetylse_dom"/>
</dbReference>
<name>A0A2W2CBJ4_9HYPH</name>
<comment type="similarity">
    <text evidence="2">Belongs to the histone deacetylase family.</text>
</comment>